<reference evidence="1" key="1">
    <citation type="submission" date="2020-02" db="EMBL/GenBank/DDBJ databases">
        <authorList>
            <person name="Meier V. D."/>
        </authorList>
    </citation>
    <scope>NUCLEOTIDE SEQUENCE</scope>
    <source>
        <strain evidence="1">AVDCRST_MAG84</strain>
    </source>
</reference>
<protein>
    <submittedName>
        <fullName evidence="1">Uncharacterized protein</fullName>
    </submittedName>
</protein>
<gene>
    <name evidence="1" type="ORF">AVDCRST_MAG84-6076</name>
</gene>
<sequence length="38" mass="3945">MSTHLLKSSIADIVNRDGIVNSRIVRAAPAAPETGVLA</sequence>
<name>A0A6J4NXH0_9CYAN</name>
<dbReference type="EMBL" id="CADCTZ010001466">
    <property type="protein sequence ID" value="CAA9399590.1"/>
    <property type="molecule type" value="Genomic_DNA"/>
</dbReference>
<organism evidence="1">
    <name type="scientific">uncultured Microcoleus sp</name>
    <dbReference type="NCBI Taxonomy" id="259945"/>
    <lineage>
        <taxon>Bacteria</taxon>
        <taxon>Bacillati</taxon>
        <taxon>Cyanobacteriota</taxon>
        <taxon>Cyanophyceae</taxon>
        <taxon>Oscillatoriophycideae</taxon>
        <taxon>Oscillatoriales</taxon>
        <taxon>Microcoleaceae</taxon>
        <taxon>Microcoleus</taxon>
        <taxon>environmental samples</taxon>
    </lineage>
</organism>
<evidence type="ECO:0000313" key="1">
    <source>
        <dbReference type="EMBL" id="CAA9399590.1"/>
    </source>
</evidence>
<accession>A0A6J4NXH0</accession>
<proteinExistence type="predicted"/>
<dbReference type="AlphaFoldDB" id="A0A6J4NXH0"/>